<keyword evidence="3" id="KW-1185">Reference proteome</keyword>
<reference evidence="3" key="1">
    <citation type="journal article" date="2014" name="Nat. Commun.">
        <title>Genome sequence of mungbean and insights into evolution within Vigna species.</title>
        <authorList>
            <person name="Kang Y.J."/>
            <person name="Kim S.K."/>
            <person name="Kim M.Y."/>
            <person name="Lestari P."/>
            <person name="Kim K.H."/>
            <person name="Ha B.K."/>
            <person name="Jun T.H."/>
            <person name="Hwang W.J."/>
            <person name="Lee T."/>
            <person name="Lee J."/>
            <person name="Shim S."/>
            <person name="Yoon M.Y."/>
            <person name="Jang Y.E."/>
            <person name="Han K.S."/>
            <person name="Taeprayoon P."/>
            <person name="Yoon N."/>
            <person name="Somta P."/>
            <person name="Tanya P."/>
            <person name="Kim K.S."/>
            <person name="Gwag J.G."/>
            <person name="Moon J.K."/>
            <person name="Lee Y.H."/>
            <person name="Park B.S."/>
            <person name="Bombarely A."/>
            <person name="Doyle J.J."/>
            <person name="Jackson S.A."/>
            <person name="Schafleitner R."/>
            <person name="Srinives P."/>
            <person name="Varshney R.K."/>
            <person name="Lee S.H."/>
        </authorList>
    </citation>
    <scope>NUCLEOTIDE SEQUENCE [LARGE SCALE GENOMIC DNA]</scope>
    <source>
        <strain evidence="3">cv. VC1973A</strain>
    </source>
</reference>
<feature type="compositionally biased region" description="Basic and acidic residues" evidence="1">
    <location>
        <begin position="123"/>
        <end position="145"/>
    </location>
</feature>
<dbReference type="AlphaFoldDB" id="A0A1S3VMR0"/>
<evidence type="ECO:0000313" key="4">
    <source>
        <dbReference type="RefSeq" id="XP_014519663.1"/>
    </source>
</evidence>
<evidence type="ECO:0000259" key="2">
    <source>
        <dbReference type="Pfam" id="PF22936"/>
    </source>
</evidence>
<feature type="region of interest" description="Disordered" evidence="1">
    <location>
        <begin position="123"/>
        <end position="155"/>
    </location>
</feature>
<sequence>MAPPSGEVPPPLTSTTGCSNSRIPAAMEMIPAAFGAGYNLTKINLGLLKVEVLAEEGEEADDEVDEVDVAEVILRMIMKSKPVNRTGVTEDKEKAEKINQELSVLSVASTATMQTSRVELEKLKKTAPEKEEKASSVIEPDKNREEDEEEMKANEISTNSVGASNHMCGNENFFYELTKVEAKFVFFGDDSKVTVKGRGIIQHIQNDGRVGEIRDVYYVPELKSNILSMGQIIEKGNSIFMKNQVKAKKNQLHELELKILERRYLKQDMTSKTFDNSNSNMIERSKG</sequence>
<reference evidence="4" key="2">
    <citation type="submission" date="2025-08" db="UniProtKB">
        <authorList>
            <consortium name="RefSeq"/>
        </authorList>
    </citation>
    <scope>IDENTIFICATION</scope>
    <source>
        <tissue evidence="4">Leaf</tissue>
    </source>
</reference>
<evidence type="ECO:0000313" key="3">
    <source>
        <dbReference type="Proteomes" id="UP000087766"/>
    </source>
</evidence>
<dbReference type="Pfam" id="PF22936">
    <property type="entry name" value="Pol_BBD"/>
    <property type="match status" value="1"/>
</dbReference>
<dbReference type="KEGG" id="vra:106776699"/>
<evidence type="ECO:0000256" key="1">
    <source>
        <dbReference type="SAM" id="MobiDB-lite"/>
    </source>
</evidence>
<dbReference type="Proteomes" id="UP000087766">
    <property type="component" value="Chromosome 11"/>
</dbReference>
<accession>A0A1S3VMR0</accession>
<dbReference type="RefSeq" id="XP_014519663.1">
    <property type="nucleotide sequence ID" value="XM_014664177.1"/>
</dbReference>
<feature type="domain" description="Retrovirus-related Pol polyprotein from transposon TNT 1-94-like beta-barrel" evidence="2">
    <location>
        <begin position="162"/>
        <end position="236"/>
    </location>
</feature>
<name>A0A1S3VMR0_VIGRR</name>
<protein>
    <submittedName>
        <fullName evidence="4">Uncharacterized protein LOC106776699</fullName>
    </submittedName>
</protein>
<dbReference type="OrthoDB" id="1739705at2759"/>
<organism evidence="3 4">
    <name type="scientific">Vigna radiata var. radiata</name>
    <name type="common">Mung bean</name>
    <name type="synonym">Phaseolus aureus</name>
    <dbReference type="NCBI Taxonomy" id="3916"/>
    <lineage>
        <taxon>Eukaryota</taxon>
        <taxon>Viridiplantae</taxon>
        <taxon>Streptophyta</taxon>
        <taxon>Embryophyta</taxon>
        <taxon>Tracheophyta</taxon>
        <taxon>Spermatophyta</taxon>
        <taxon>Magnoliopsida</taxon>
        <taxon>eudicotyledons</taxon>
        <taxon>Gunneridae</taxon>
        <taxon>Pentapetalae</taxon>
        <taxon>rosids</taxon>
        <taxon>fabids</taxon>
        <taxon>Fabales</taxon>
        <taxon>Fabaceae</taxon>
        <taxon>Papilionoideae</taxon>
        <taxon>50 kb inversion clade</taxon>
        <taxon>NPAAA clade</taxon>
        <taxon>indigoferoid/millettioid clade</taxon>
        <taxon>Phaseoleae</taxon>
        <taxon>Vigna</taxon>
    </lineage>
</organism>
<dbReference type="GeneID" id="106776699"/>
<dbReference type="InterPro" id="IPR054722">
    <property type="entry name" value="PolX-like_BBD"/>
</dbReference>
<proteinExistence type="predicted"/>
<gene>
    <name evidence="4" type="primary">LOC106776699</name>
</gene>